<evidence type="ECO:0000256" key="6">
    <source>
        <dbReference type="SAM" id="MobiDB-lite"/>
    </source>
</evidence>
<comment type="subcellular location">
    <subcellularLocation>
        <location evidence="1">Membrane</location>
        <topology evidence="1">Multi-pass membrane protein</topology>
    </subcellularLocation>
</comment>
<dbReference type="GO" id="GO:0016020">
    <property type="term" value="C:membrane"/>
    <property type="evidence" value="ECO:0007669"/>
    <property type="project" value="UniProtKB-SubCell"/>
</dbReference>
<evidence type="ECO:0000256" key="7">
    <source>
        <dbReference type="SAM" id="Phobius"/>
    </source>
</evidence>
<evidence type="ECO:0000256" key="1">
    <source>
        <dbReference type="ARBA" id="ARBA00004141"/>
    </source>
</evidence>
<dbReference type="Pfam" id="PF20684">
    <property type="entry name" value="Fung_rhodopsin"/>
    <property type="match status" value="1"/>
</dbReference>
<feature type="transmembrane region" description="Helical" evidence="7">
    <location>
        <begin position="12"/>
        <end position="36"/>
    </location>
</feature>
<dbReference type="InterPro" id="IPR049326">
    <property type="entry name" value="Rhodopsin_dom_fungi"/>
</dbReference>
<comment type="caution">
    <text evidence="9">The sequence shown here is derived from an EMBL/GenBank/DDBJ whole genome shotgun (WGS) entry which is preliminary data.</text>
</comment>
<dbReference type="InterPro" id="IPR052337">
    <property type="entry name" value="SAT4-like"/>
</dbReference>
<feature type="transmembrane region" description="Helical" evidence="7">
    <location>
        <begin position="56"/>
        <end position="77"/>
    </location>
</feature>
<dbReference type="PANTHER" id="PTHR33048:SF158">
    <property type="entry name" value="MEMBRANE PROTEIN PTH11-LIKE, PUTATIVE-RELATED"/>
    <property type="match status" value="1"/>
</dbReference>
<dbReference type="Proteomes" id="UP000297814">
    <property type="component" value="Unassembled WGS sequence"/>
</dbReference>
<protein>
    <recommendedName>
        <fullName evidence="8">Rhodopsin domain-containing protein</fullName>
    </recommendedName>
</protein>
<reference evidence="9 10" key="1">
    <citation type="submission" date="2017-12" db="EMBL/GenBank/DDBJ databases">
        <title>Comparative genomics of Botrytis spp.</title>
        <authorList>
            <person name="Valero-Jimenez C.A."/>
            <person name="Tapia P."/>
            <person name="Veloso J."/>
            <person name="Silva-Moreno E."/>
            <person name="Staats M."/>
            <person name="Valdes J.H."/>
            <person name="Van Kan J.A.L."/>
        </authorList>
    </citation>
    <scope>NUCLEOTIDE SEQUENCE [LARGE SCALE GENOMIC DNA]</scope>
    <source>
        <strain evidence="9 10">Bh0001</strain>
    </source>
</reference>
<evidence type="ECO:0000259" key="8">
    <source>
        <dbReference type="Pfam" id="PF20684"/>
    </source>
</evidence>
<feature type="transmembrane region" description="Helical" evidence="7">
    <location>
        <begin position="186"/>
        <end position="204"/>
    </location>
</feature>
<keyword evidence="2 7" id="KW-0812">Transmembrane</keyword>
<evidence type="ECO:0000313" key="10">
    <source>
        <dbReference type="Proteomes" id="UP000297814"/>
    </source>
</evidence>
<dbReference type="AlphaFoldDB" id="A0A4Z1H7L6"/>
<comment type="similarity">
    <text evidence="5">Belongs to the SAT4 family.</text>
</comment>
<name>A0A4Z1H7L6_9HELO</name>
<feature type="region of interest" description="Disordered" evidence="6">
    <location>
        <begin position="273"/>
        <end position="313"/>
    </location>
</feature>
<feature type="domain" description="Rhodopsin" evidence="8">
    <location>
        <begin position="105"/>
        <end position="252"/>
    </location>
</feature>
<sequence length="333" mass="36133">MTTLLQGGKGMVRYDLLSAQVIAAIYVSHLLESFVAAPAPPGVTPNLDHPESNGGIYMAGTLTTLCVAFIFVVLRLATKVSMAGRKLGWDDVLIVFALAFSIARATCFIVVFTICYLVASTLVQIFWCDPVAAAFGIKPPGKKVVCLDGYVTDLAIGALNLLTDIIILVLPMPMLYTLQLSRGRKLGLAAIFAIGGFAVGATLARNVEIAVKLKDSDADQTWDVMYEVVWVSIELNVTIICSCLLVCPQLFRYVLTNTKVGQSLRSLFGSTRTTQNSASRGSLSGFNRRGPRSKHYLPQDSETELDRKSARSFSDEIPEGAIRETRTVDQTIV</sequence>
<evidence type="ECO:0000313" key="9">
    <source>
        <dbReference type="EMBL" id="TGO43442.1"/>
    </source>
</evidence>
<organism evidence="9 10">
    <name type="scientific">Botrytis hyacinthi</name>
    <dbReference type="NCBI Taxonomy" id="278943"/>
    <lineage>
        <taxon>Eukaryota</taxon>
        <taxon>Fungi</taxon>
        <taxon>Dikarya</taxon>
        <taxon>Ascomycota</taxon>
        <taxon>Pezizomycotina</taxon>
        <taxon>Leotiomycetes</taxon>
        <taxon>Helotiales</taxon>
        <taxon>Sclerotiniaceae</taxon>
        <taxon>Botrytis</taxon>
    </lineage>
</organism>
<keyword evidence="4 7" id="KW-0472">Membrane</keyword>
<accession>A0A4Z1H7L6</accession>
<gene>
    <name evidence="9" type="ORF">BHYA_0001g00720</name>
</gene>
<keyword evidence="10" id="KW-1185">Reference proteome</keyword>
<feature type="transmembrane region" description="Helical" evidence="7">
    <location>
        <begin position="154"/>
        <end position="174"/>
    </location>
</feature>
<dbReference type="PANTHER" id="PTHR33048">
    <property type="entry name" value="PTH11-LIKE INTEGRAL MEMBRANE PROTEIN (AFU_ORTHOLOGUE AFUA_5G11245)"/>
    <property type="match status" value="1"/>
</dbReference>
<evidence type="ECO:0000256" key="4">
    <source>
        <dbReference type="ARBA" id="ARBA00023136"/>
    </source>
</evidence>
<evidence type="ECO:0000256" key="2">
    <source>
        <dbReference type="ARBA" id="ARBA00022692"/>
    </source>
</evidence>
<dbReference type="EMBL" id="PQXK01000001">
    <property type="protein sequence ID" value="TGO43442.1"/>
    <property type="molecule type" value="Genomic_DNA"/>
</dbReference>
<keyword evidence="3 7" id="KW-1133">Transmembrane helix</keyword>
<evidence type="ECO:0000256" key="3">
    <source>
        <dbReference type="ARBA" id="ARBA00022989"/>
    </source>
</evidence>
<proteinExistence type="inferred from homology"/>
<feature type="transmembrane region" description="Helical" evidence="7">
    <location>
        <begin position="89"/>
        <end position="119"/>
    </location>
</feature>
<evidence type="ECO:0000256" key="5">
    <source>
        <dbReference type="ARBA" id="ARBA00038359"/>
    </source>
</evidence>
<feature type="compositionally biased region" description="Polar residues" evidence="6">
    <location>
        <begin position="273"/>
        <end position="285"/>
    </location>
</feature>
<feature type="transmembrane region" description="Helical" evidence="7">
    <location>
        <begin position="224"/>
        <end position="247"/>
    </location>
</feature>